<reference evidence="3" key="1">
    <citation type="journal article" date="2018" name="Front. Microbiol.">
        <title>Genome-Based Analysis Reveals the Taxonomy and Diversity of the Family Idiomarinaceae.</title>
        <authorList>
            <person name="Liu Y."/>
            <person name="Lai Q."/>
            <person name="Shao Z."/>
        </authorList>
    </citation>
    <scope>NUCLEOTIDE SEQUENCE [LARGE SCALE GENOMIC DNA]</scope>
    <source>
        <strain evidence="3">SW15</strain>
    </source>
</reference>
<feature type="transmembrane region" description="Helical" evidence="1">
    <location>
        <begin position="248"/>
        <end position="274"/>
    </location>
</feature>
<dbReference type="Pfam" id="PF11067">
    <property type="entry name" value="DUF2868"/>
    <property type="match status" value="1"/>
</dbReference>
<dbReference type="AlphaFoldDB" id="A0A432XQ05"/>
<dbReference type="InterPro" id="IPR021296">
    <property type="entry name" value="DUF2868"/>
</dbReference>
<gene>
    <name evidence="2" type="ORF">CWE21_01310</name>
</gene>
<keyword evidence="1" id="KW-0472">Membrane</keyword>
<feature type="transmembrane region" description="Helical" evidence="1">
    <location>
        <begin position="175"/>
        <end position="193"/>
    </location>
</feature>
<keyword evidence="3" id="KW-1185">Reference proteome</keyword>
<evidence type="ECO:0008006" key="4">
    <source>
        <dbReference type="Google" id="ProtNLM"/>
    </source>
</evidence>
<evidence type="ECO:0000313" key="2">
    <source>
        <dbReference type="EMBL" id="RUO50772.1"/>
    </source>
</evidence>
<accession>A0A432XQ05</accession>
<protein>
    <recommendedName>
        <fullName evidence="4">DUF2868 domain-containing protein</fullName>
    </recommendedName>
</protein>
<evidence type="ECO:0000313" key="3">
    <source>
        <dbReference type="Proteomes" id="UP000286678"/>
    </source>
</evidence>
<proteinExistence type="predicted"/>
<feature type="transmembrane region" description="Helical" evidence="1">
    <location>
        <begin position="97"/>
        <end position="120"/>
    </location>
</feature>
<evidence type="ECO:0000256" key="1">
    <source>
        <dbReference type="SAM" id="Phobius"/>
    </source>
</evidence>
<dbReference type="EMBL" id="PIPT01000001">
    <property type="protein sequence ID" value="RUO50772.1"/>
    <property type="molecule type" value="Genomic_DNA"/>
</dbReference>
<feature type="transmembrane region" description="Helical" evidence="1">
    <location>
        <begin position="70"/>
        <end position="91"/>
    </location>
</feature>
<dbReference type="OrthoDB" id="6236369at2"/>
<keyword evidence="1" id="KW-1133">Transmembrane helix</keyword>
<sequence length="429" mass="47679">MNLTRFEQFWLAEHQRLRDITDPQLQQAQFKFSEVSAATPQAQLLQRAVRLSERQGVLTQLRHWQQLRRLLSVIFALLALLAGIGTSQAVLSQPQPISLLFAVSLLLLPNLLLFVFWVVFALRRPRPTGVTGVAYTLLTLLQRKRGEGALEQSWLNHVQQQRLLQPLMALTTHGFWLLLSSAAWLTLIIYLSFNDYSFQWATTILVTDQVQGIAQLINSVPNLLFAATLPPVTDSAATLTDANAAGRWLTLCVLTYGVLPRALAAFGALLLLVWRSQQMQLPVQLEGHAAVVQAIAHAQQRGTTVDADSGDGRARPRFQYATHGSGHYTVSMDYEADPHATVSDDYLGVVASYADKQALVTRFTAVPSAQLQVRIAAQLTPDRSSLRYLAQLAATTQQLTVVLVRGQQATYLTQWQQQLDQYGVDYVVA</sequence>
<keyword evidence="1" id="KW-0812">Transmembrane</keyword>
<dbReference type="Proteomes" id="UP000286678">
    <property type="component" value="Unassembled WGS sequence"/>
</dbReference>
<dbReference type="RefSeq" id="WP_126832416.1">
    <property type="nucleotide sequence ID" value="NZ_PIPT01000001.1"/>
</dbReference>
<organism evidence="2 3">
    <name type="scientific">Pseudidiomarina aquimaris</name>
    <dbReference type="NCBI Taxonomy" id="641841"/>
    <lineage>
        <taxon>Bacteria</taxon>
        <taxon>Pseudomonadati</taxon>
        <taxon>Pseudomonadota</taxon>
        <taxon>Gammaproteobacteria</taxon>
        <taxon>Alteromonadales</taxon>
        <taxon>Idiomarinaceae</taxon>
        <taxon>Pseudidiomarina</taxon>
    </lineage>
</organism>
<name>A0A432XQ05_9GAMM</name>
<comment type="caution">
    <text evidence="2">The sequence shown here is derived from an EMBL/GenBank/DDBJ whole genome shotgun (WGS) entry which is preliminary data.</text>
</comment>